<gene>
    <name evidence="2" type="ORF">AC578_4789</name>
</gene>
<dbReference type="EMBL" id="LFZN01000032">
    <property type="protein sequence ID" value="KXT03249.1"/>
    <property type="molecule type" value="Genomic_DNA"/>
</dbReference>
<keyword evidence="3" id="KW-1185">Reference proteome</keyword>
<organism evidence="2 3">
    <name type="scientific">Pseudocercospora eumusae</name>
    <dbReference type="NCBI Taxonomy" id="321146"/>
    <lineage>
        <taxon>Eukaryota</taxon>
        <taxon>Fungi</taxon>
        <taxon>Dikarya</taxon>
        <taxon>Ascomycota</taxon>
        <taxon>Pezizomycotina</taxon>
        <taxon>Dothideomycetes</taxon>
        <taxon>Dothideomycetidae</taxon>
        <taxon>Mycosphaerellales</taxon>
        <taxon>Mycosphaerellaceae</taxon>
        <taxon>Pseudocercospora</taxon>
    </lineage>
</organism>
<keyword evidence="1" id="KW-0732">Signal</keyword>
<protein>
    <submittedName>
        <fullName evidence="2">Uncharacterized protein</fullName>
    </submittedName>
</protein>
<dbReference type="Proteomes" id="UP000070133">
    <property type="component" value="Unassembled WGS sequence"/>
</dbReference>
<evidence type="ECO:0000313" key="3">
    <source>
        <dbReference type="Proteomes" id="UP000070133"/>
    </source>
</evidence>
<feature type="chain" id="PRO_5007806668" evidence="1">
    <location>
        <begin position="21"/>
        <end position="177"/>
    </location>
</feature>
<name>A0A139HLL6_9PEZI</name>
<dbReference type="OrthoDB" id="5230873at2759"/>
<sequence length="177" mass="18716">MLCLSTQLVALAALAASVRSAVLTERQTTTAIVGSFYCYGEETAYIGVLPPPQASLSTNVTFQDEAESSLTVTANSTEELPATTFFINTSAGAFEAAGFVAPSNTTVTTSGFKVFGNQLVWITESGELEQLWWAEPTDVEGLWLLKWNVDAVTDTNAIPVNVKNVAPVNVGSSDAAE</sequence>
<comment type="caution">
    <text evidence="2">The sequence shown here is derived from an EMBL/GenBank/DDBJ whole genome shotgun (WGS) entry which is preliminary data.</text>
</comment>
<evidence type="ECO:0000256" key="1">
    <source>
        <dbReference type="SAM" id="SignalP"/>
    </source>
</evidence>
<evidence type="ECO:0000313" key="2">
    <source>
        <dbReference type="EMBL" id="KXT03249.1"/>
    </source>
</evidence>
<proteinExistence type="predicted"/>
<accession>A0A139HLL6</accession>
<reference evidence="2 3" key="1">
    <citation type="submission" date="2015-07" db="EMBL/GenBank/DDBJ databases">
        <title>Comparative genomics of the Sigatoka disease complex on banana suggests a link between parallel evolutionary changes in Pseudocercospora fijiensis and Pseudocercospora eumusae and increased virulence on the banana host.</title>
        <authorList>
            <person name="Chang T.-C."/>
            <person name="Salvucci A."/>
            <person name="Crous P.W."/>
            <person name="Stergiopoulos I."/>
        </authorList>
    </citation>
    <scope>NUCLEOTIDE SEQUENCE [LARGE SCALE GENOMIC DNA]</scope>
    <source>
        <strain evidence="2 3">CBS 114824</strain>
    </source>
</reference>
<dbReference type="AlphaFoldDB" id="A0A139HLL6"/>
<feature type="signal peptide" evidence="1">
    <location>
        <begin position="1"/>
        <end position="20"/>
    </location>
</feature>